<dbReference type="PANTHER" id="PTHR34779:SF7">
    <property type="entry name" value="DUF3741 DOMAIN-CONTAINING PROTEIN"/>
    <property type="match status" value="1"/>
</dbReference>
<feature type="region of interest" description="Disordered" evidence="1">
    <location>
        <begin position="22"/>
        <end position="41"/>
    </location>
</feature>
<feature type="region of interest" description="Disordered" evidence="1">
    <location>
        <begin position="48"/>
        <end position="100"/>
    </location>
</feature>
<proteinExistence type="predicted"/>
<feature type="compositionally biased region" description="Polar residues" evidence="1">
    <location>
        <begin position="88"/>
        <end position="99"/>
    </location>
</feature>
<evidence type="ECO:0000313" key="2">
    <source>
        <dbReference type="EMBL" id="GAU34242.1"/>
    </source>
</evidence>
<dbReference type="InterPro" id="IPR038796">
    <property type="entry name" value="At1g76070-like"/>
</dbReference>
<accession>A0A2Z6NC84</accession>
<dbReference type="EMBL" id="DF973549">
    <property type="protein sequence ID" value="GAU34242.1"/>
    <property type="molecule type" value="Genomic_DNA"/>
</dbReference>
<evidence type="ECO:0000256" key="1">
    <source>
        <dbReference type="SAM" id="MobiDB-lite"/>
    </source>
</evidence>
<gene>
    <name evidence="2" type="ORF">TSUD_210240</name>
</gene>
<dbReference type="AlphaFoldDB" id="A0A2Z6NC84"/>
<evidence type="ECO:0000313" key="3">
    <source>
        <dbReference type="Proteomes" id="UP000242715"/>
    </source>
</evidence>
<sequence>MEKLSQMKNKFLKFLPKRPVASVSSYQNPTLSPNASVTTSRKVSIIPKEARRKHRSISFSAREPTSPKVSCMGQVKCKKKRKVKRVDQSSTKKSGSVTSHENKKVLFWDSKGSCESPTQSQKAFVFKENEVVAPSLGSMKKFVSGRGSLSDFDAILAER</sequence>
<keyword evidence="3" id="KW-1185">Reference proteome</keyword>
<protein>
    <submittedName>
        <fullName evidence="2">Uncharacterized protein</fullName>
    </submittedName>
</protein>
<dbReference type="OrthoDB" id="1926132at2759"/>
<organism evidence="2 3">
    <name type="scientific">Trifolium subterraneum</name>
    <name type="common">Subterranean clover</name>
    <dbReference type="NCBI Taxonomy" id="3900"/>
    <lineage>
        <taxon>Eukaryota</taxon>
        <taxon>Viridiplantae</taxon>
        <taxon>Streptophyta</taxon>
        <taxon>Embryophyta</taxon>
        <taxon>Tracheophyta</taxon>
        <taxon>Spermatophyta</taxon>
        <taxon>Magnoliopsida</taxon>
        <taxon>eudicotyledons</taxon>
        <taxon>Gunneridae</taxon>
        <taxon>Pentapetalae</taxon>
        <taxon>rosids</taxon>
        <taxon>fabids</taxon>
        <taxon>Fabales</taxon>
        <taxon>Fabaceae</taxon>
        <taxon>Papilionoideae</taxon>
        <taxon>50 kb inversion clade</taxon>
        <taxon>NPAAA clade</taxon>
        <taxon>Hologalegina</taxon>
        <taxon>IRL clade</taxon>
        <taxon>Trifolieae</taxon>
        <taxon>Trifolium</taxon>
    </lineage>
</organism>
<reference evidence="3" key="1">
    <citation type="journal article" date="2017" name="Front. Plant Sci.">
        <title>Climate Clever Clovers: New Paradigm to Reduce the Environmental Footprint of Ruminants by Breeding Low Methanogenic Forages Utilizing Haplotype Variation.</title>
        <authorList>
            <person name="Kaur P."/>
            <person name="Appels R."/>
            <person name="Bayer P.E."/>
            <person name="Keeble-Gagnere G."/>
            <person name="Wang J."/>
            <person name="Hirakawa H."/>
            <person name="Shirasawa K."/>
            <person name="Vercoe P."/>
            <person name="Stefanova K."/>
            <person name="Durmic Z."/>
            <person name="Nichols P."/>
            <person name="Revell C."/>
            <person name="Isobe S.N."/>
            <person name="Edwards D."/>
            <person name="Erskine W."/>
        </authorList>
    </citation>
    <scope>NUCLEOTIDE SEQUENCE [LARGE SCALE GENOMIC DNA]</scope>
    <source>
        <strain evidence="3">cv. Daliak</strain>
    </source>
</reference>
<dbReference type="PANTHER" id="PTHR34779">
    <property type="entry name" value="OS09G0542900 PROTEIN"/>
    <property type="match status" value="1"/>
</dbReference>
<dbReference type="Proteomes" id="UP000242715">
    <property type="component" value="Unassembled WGS sequence"/>
</dbReference>
<name>A0A2Z6NC84_TRISU</name>